<name>A6P192_9FIRM</name>
<proteinExistence type="predicted"/>
<dbReference type="EMBL" id="AAXG02000047">
    <property type="protein sequence ID" value="EDM97784.1"/>
    <property type="molecule type" value="Genomic_DNA"/>
</dbReference>
<reference evidence="1 2" key="2">
    <citation type="submission" date="2007-06" db="EMBL/GenBank/DDBJ databases">
        <title>Draft genome sequence of Pseudoflavonifractor capillosus ATCC 29799.</title>
        <authorList>
            <person name="Sudarsanam P."/>
            <person name="Ley R."/>
            <person name="Guruge J."/>
            <person name="Turnbaugh P.J."/>
            <person name="Mahowald M."/>
            <person name="Liep D."/>
            <person name="Gordon J."/>
        </authorList>
    </citation>
    <scope>NUCLEOTIDE SEQUENCE [LARGE SCALE GENOMIC DNA]</scope>
    <source>
        <strain evidence="1 2">ATCC 29799</strain>
    </source>
</reference>
<dbReference type="Proteomes" id="UP000003639">
    <property type="component" value="Unassembled WGS sequence"/>
</dbReference>
<evidence type="ECO:0000313" key="1">
    <source>
        <dbReference type="EMBL" id="EDM97784.1"/>
    </source>
</evidence>
<sequence length="38" mass="4221">MKKKNHAVGRFAALTALAALLALAGRLVWGWRRVHAHE</sequence>
<organism evidence="1 2">
    <name type="scientific">Pseudoflavonifractor capillosus ATCC 29799</name>
    <dbReference type="NCBI Taxonomy" id="411467"/>
    <lineage>
        <taxon>Bacteria</taxon>
        <taxon>Bacillati</taxon>
        <taxon>Bacillota</taxon>
        <taxon>Clostridia</taxon>
        <taxon>Eubacteriales</taxon>
        <taxon>Oscillospiraceae</taxon>
        <taxon>Pseudoflavonifractor</taxon>
    </lineage>
</organism>
<keyword evidence="2" id="KW-1185">Reference proteome</keyword>
<protein>
    <submittedName>
        <fullName evidence="1">Uncharacterized protein</fullName>
    </submittedName>
</protein>
<comment type="caution">
    <text evidence="1">The sequence shown here is derived from an EMBL/GenBank/DDBJ whole genome shotgun (WGS) entry which is preliminary data.</text>
</comment>
<reference evidence="1 2" key="1">
    <citation type="submission" date="2007-04" db="EMBL/GenBank/DDBJ databases">
        <authorList>
            <person name="Fulton L."/>
            <person name="Clifton S."/>
            <person name="Fulton B."/>
            <person name="Xu J."/>
            <person name="Minx P."/>
            <person name="Pepin K.H."/>
            <person name="Johnson M."/>
            <person name="Thiruvilangam P."/>
            <person name="Bhonagiri V."/>
            <person name="Nash W.E."/>
            <person name="Mardis E.R."/>
            <person name="Wilson R.K."/>
        </authorList>
    </citation>
    <scope>NUCLEOTIDE SEQUENCE [LARGE SCALE GENOMIC DNA]</scope>
    <source>
        <strain evidence="1 2">ATCC 29799</strain>
    </source>
</reference>
<evidence type="ECO:0000313" key="2">
    <source>
        <dbReference type="Proteomes" id="UP000003639"/>
    </source>
</evidence>
<dbReference type="AlphaFoldDB" id="A6P192"/>
<accession>A6P192</accession>
<gene>
    <name evidence="1" type="ORF">BACCAP_04259</name>
</gene>